<evidence type="ECO:0000313" key="9">
    <source>
        <dbReference type="EMBL" id="QIG45606.1"/>
    </source>
</evidence>
<feature type="transmembrane region" description="Helical" evidence="7">
    <location>
        <begin position="263"/>
        <end position="282"/>
    </location>
</feature>
<keyword evidence="10" id="KW-1185">Reference proteome</keyword>
<dbReference type="PROSITE" id="PS50850">
    <property type="entry name" value="MFS"/>
    <property type="match status" value="1"/>
</dbReference>
<dbReference type="InterPro" id="IPR004638">
    <property type="entry name" value="EmrB-like"/>
</dbReference>
<evidence type="ECO:0000256" key="3">
    <source>
        <dbReference type="ARBA" id="ARBA00022475"/>
    </source>
</evidence>
<feature type="transmembrane region" description="Helical" evidence="7">
    <location>
        <begin position="196"/>
        <end position="214"/>
    </location>
</feature>
<evidence type="ECO:0000259" key="8">
    <source>
        <dbReference type="PROSITE" id="PS50850"/>
    </source>
</evidence>
<evidence type="ECO:0000256" key="2">
    <source>
        <dbReference type="ARBA" id="ARBA00022448"/>
    </source>
</evidence>
<keyword evidence="2" id="KW-0813">Transport</keyword>
<evidence type="ECO:0000256" key="1">
    <source>
        <dbReference type="ARBA" id="ARBA00004651"/>
    </source>
</evidence>
<dbReference type="EMBL" id="CP049257">
    <property type="protein sequence ID" value="QIG45606.1"/>
    <property type="molecule type" value="Genomic_DNA"/>
</dbReference>
<dbReference type="RefSeq" id="WP_165238341.1">
    <property type="nucleotide sequence ID" value="NZ_CP049257.1"/>
</dbReference>
<evidence type="ECO:0000256" key="4">
    <source>
        <dbReference type="ARBA" id="ARBA00022692"/>
    </source>
</evidence>
<feature type="transmembrane region" description="Helical" evidence="7">
    <location>
        <begin position="357"/>
        <end position="379"/>
    </location>
</feature>
<comment type="subcellular location">
    <subcellularLocation>
        <location evidence="1">Cell membrane</location>
        <topology evidence="1">Multi-pass membrane protein</topology>
    </subcellularLocation>
</comment>
<dbReference type="InterPro" id="IPR011701">
    <property type="entry name" value="MFS"/>
</dbReference>
<proteinExistence type="predicted"/>
<accession>A0A6G6WK81</accession>
<feature type="transmembrane region" description="Helical" evidence="7">
    <location>
        <begin position="7"/>
        <end position="32"/>
    </location>
</feature>
<sequence>MDGKGRLRWVVVLTAAGSFMAALDTLVVASALSTIQRDLGASLAELEWTVNAYNLSFAVLLVPAAVLGDRLGRARTYAAGLVLFALASAGCALAGGAGALIAMRVVQGAGAALVMTLGLALLTSAFPAEKRGAALGLFSAVTGVAVASGPLVGGAVVDGLAWPWIFWLNVPVGLLAAPLVLRHVPEARVAGARLDVPGVGLLAGGVLGVVWALVRGSAAGWTSAEVLGAGLGGLALLGAFVAWERRAVQPLLPPRLLRVRGFVAGNAAIALTFAALFSAVFFYGQLLQVVQGESPLGAGLRLMAWTGTFLVFAPAAGALADRIGERPLVTVGLTVQALAMVWFASTVGTDASYVSMLGPFVVGGFGVSLAIPCGQSAVVAAVADRDVATASGVNATMRELGGVLGIAVTVAVFASRGGYASPTEFVDGFRAAVLAAAGLSALGAVAGATLPTRRPGVPAPADVAASSPAAVAA</sequence>
<evidence type="ECO:0000256" key="6">
    <source>
        <dbReference type="ARBA" id="ARBA00023136"/>
    </source>
</evidence>
<feature type="transmembrane region" description="Helical" evidence="7">
    <location>
        <begin position="80"/>
        <end position="102"/>
    </location>
</feature>
<feature type="transmembrane region" description="Helical" evidence="7">
    <location>
        <begin position="400"/>
        <end position="419"/>
    </location>
</feature>
<dbReference type="KEGG" id="nano:G5V58_25255"/>
<gene>
    <name evidence="9" type="ORF">G5V58_25255</name>
</gene>
<feature type="transmembrane region" description="Helical" evidence="7">
    <location>
        <begin position="302"/>
        <end position="320"/>
    </location>
</feature>
<feature type="transmembrane region" description="Helical" evidence="7">
    <location>
        <begin position="133"/>
        <end position="152"/>
    </location>
</feature>
<feature type="transmembrane region" description="Helical" evidence="7">
    <location>
        <begin position="164"/>
        <end position="184"/>
    </location>
</feature>
<keyword evidence="4 7" id="KW-0812">Transmembrane</keyword>
<dbReference type="GO" id="GO:0005886">
    <property type="term" value="C:plasma membrane"/>
    <property type="evidence" value="ECO:0007669"/>
    <property type="project" value="UniProtKB-SubCell"/>
</dbReference>
<dbReference type="Pfam" id="PF07690">
    <property type="entry name" value="MFS_1"/>
    <property type="match status" value="2"/>
</dbReference>
<keyword evidence="3" id="KW-1003">Cell membrane</keyword>
<feature type="transmembrane region" description="Helical" evidence="7">
    <location>
        <begin position="431"/>
        <end position="450"/>
    </location>
</feature>
<dbReference type="Gene3D" id="1.20.1720.10">
    <property type="entry name" value="Multidrug resistance protein D"/>
    <property type="match status" value="1"/>
</dbReference>
<feature type="transmembrane region" description="Helical" evidence="7">
    <location>
        <begin position="327"/>
        <end position="345"/>
    </location>
</feature>
<dbReference type="CDD" id="cd17321">
    <property type="entry name" value="MFS_MMR_MDR_like"/>
    <property type="match status" value="1"/>
</dbReference>
<dbReference type="SUPFAM" id="SSF103473">
    <property type="entry name" value="MFS general substrate transporter"/>
    <property type="match status" value="1"/>
</dbReference>
<dbReference type="Gene3D" id="1.20.1250.20">
    <property type="entry name" value="MFS general substrate transporter like domains"/>
    <property type="match status" value="1"/>
</dbReference>
<dbReference type="InterPro" id="IPR036259">
    <property type="entry name" value="MFS_trans_sf"/>
</dbReference>
<feature type="transmembrane region" description="Helical" evidence="7">
    <location>
        <begin position="226"/>
        <end position="243"/>
    </location>
</feature>
<name>A0A6G6WK81_9ACTN</name>
<protein>
    <submittedName>
        <fullName evidence="9">MFS transporter</fullName>
    </submittedName>
</protein>
<dbReference type="PANTHER" id="PTHR42718">
    <property type="entry name" value="MAJOR FACILITATOR SUPERFAMILY MULTIDRUG TRANSPORTER MFSC"/>
    <property type="match status" value="1"/>
</dbReference>
<evidence type="ECO:0000256" key="7">
    <source>
        <dbReference type="SAM" id="Phobius"/>
    </source>
</evidence>
<dbReference type="GO" id="GO:0022857">
    <property type="term" value="F:transmembrane transporter activity"/>
    <property type="evidence" value="ECO:0007669"/>
    <property type="project" value="InterPro"/>
</dbReference>
<organism evidence="9 10">
    <name type="scientific">Nocardioides anomalus</name>
    <dbReference type="NCBI Taxonomy" id="2712223"/>
    <lineage>
        <taxon>Bacteria</taxon>
        <taxon>Bacillati</taxon>
        <taxon>Actinomycetota</taxon>
        <taxon>Actinomycetes</taxon>
        <taxon>Propionibacteriales</taxon>
        <taxon>Nocardioidaceae</taxon>
        <taxon>Nocardioides</taxon>
    </lineage>
</organism>
<feature type="transmembrane region" description="Helical" evidence="7">
    <location>
        <begin position="108"/>
        <end position="126"/>
    </location>
</feature>
<dbReference type="Proteomes" id="UP000502996">
    <property type="component" value="Chromosome"/>
</dbReference>
<evidence type="ECO:0000313" key="10">
    <source>
        <dbReference type="Proteomes" id="UP000502996"/>
    </source>
</evidence>
<reference evidence="9 10" key="1">
    <citation type="submission" date="2020-02" db="EMBL/GenBank/DDBJ databases">
        <title>Full genome sequence of Nocardioides sp. R-3366.</title>
        <authorList>
            <person name="Im W.-T."/>
        </authorList>
    </citation>
    <scope>NUCLEOTIDE SEQUENCE [LARGE SCALE GENOMIC DNA]</scope>
    <source>
        <strain evidence="9 10">R-3366</strain>
    </source>
</reference>
<keyword evidence="6 7" id="KW-0472">Membrane</keyword>
<evidence type="ECO:0000256" key="5">
    <source>
        <dbReference type="ARBA" id="ARBA00022989"/>
    </source>
</evidence>
<dbReference type="PANTHER" id="PTHR42718:SF42">
    <property type="entry name" value="EXPORT PROTEIN"/>
    <property type="match status" value="1"/>
</dbReference>
<dbReference type="NCBIfam" id="TIGR00711">
    <property type="entry name" value="efflux_EmrB"/>
    <property type="match status" value="1"/>
</dbReference>
<feature type="transmembrane region" description="Helical" evidence="7">
    <location>
        <begin position="52"/>
        <end position="68"/>
    </location>
</feature>
<feature type="domain" description="Major facilitator superfamily (MFS) profile" evidence="8">
    <location>
        <begin position="10"/>
        <end position="455"/>
    </location>
</feature>
<dbReference type="AlphaFoldDB" id="A0A6G6WK81"/>
<dbReference type="InterPro" id="IPR020846">
    <property type="entry name" value="MFS_dom"/>
</dbReference>
<keyword evidence="5 7" id="KW-1133">Transmembrane helix</keyword>